<dbReference type="PANTHER" id="PTHR24161">
    <property type="entry name" value="ANK_REP_REGION DOMAIN-CONTAINING PROTEIN-RELATED"/>
    <property type="match status" value="1"/>
</dbReference>
<dbReference type="PROSITE" id="PS50088">
    <property type="entry name" value="ANK_REPEAT"/>
    <property type="match status" value="2"/>
</dbReference>
<evidence type="ECO:0000313" key="5">
    <source>
        <dbReference type="Proteomes" id="UP000039324"/>
    </source>
</evidence>
<dbReference type="Pfam" id="PF00023">
    <property type="entry name" value="Ank"/>
    <property type="match status" value="1"/>
</dbReference>
<protein>
    <submittedName>
        <fullName evidence="4">Uncharacterized protein</fullName>
    </submittedName>
</protein>
<gene>
    <name evidence="4" type="ORF">PBRA_009271</name>
</gene>
<dbReference type="SUPFAM" id="SSF48403">
    <property type="entry name" value="Ankyrin repeat"/>
    <property type="match status" value="1"/>
</dbReference>
<dbReference type="PRINTS" id="PR01415">
    <property type="entry name" value="ANKYRIN"/>
</dbReference>
<accession>A0A0G4J620</accession>
<keyword evidence="5" id="KW-1185">Reference proteome</keyword>
<dbReference type="OrthoDB" id="4900504at2759"/>
<evidence type="ECO:0000256" key="3">
    <source>
        <dbReference type="PROSITE-ProRule" id="PRU00023"/>
    </source>
</evidence>
<proteinExistence type="predicted"/>
<dbReference type="STRING" id="37360.A0A0G4J620"/>
<name>A0A0G4J620_PLABS</name>
<dbReference type="EMBL" id="CDSF01000138">
    <property type="protein sequence ID" value="CEP03053.1"/>
    <property type="molecule type" value="Genomic_DNA"/>
</dbReference>
<dbReference type="Pfam" id="PF12796">
    <property type="entry name" value="Ank_2"/>
    <property type="match status" value="1"/>
</dbReference>
<evidence type="ECO:0000256" key="2">
    <source>
        <dbReference type="ARBA" id="ARBA00023043"/>
    </source>
</evidence>
<keyword evidence="2 3" id="KW-0040">ANK repeat</keyword>
<feature type="repeat" description="ANK" evidence="3">
    <location>
        <begin position="206"/>
        <end position="227"/>
    </location>
</feature>
<evidence type="ECO:0000256" key="1">
    <source>
        <dbReference type="ARBA" id="ARBA00022737"/>
    </source>
</evidence>
<dbReference type="AlphaFoldDB" id="A0A0G4J620"/>
<dbReference type="InterPro" id="IPR036770">
    <property type="entry name" value="Ankyrin_rpt-contain_sf"/>
</dbReference>
<keyword evidence="1" id="KW-0677">Repeat</keyword>
<dbReference type="SMART" id="SM00248">
    <property type="entry name" value="ANK"/>
    <property type="match status" value="3"/>
</dbReference>
<feature type="repeat" description="ANK" evidence="3">
    <location>
        <begin position="172"/>
        <end position="205"/>
    </location>
</feature>
<evidence type="ECO:0000313" key="4">
    <source>
        <dbReference type="EMBL" id="CEP03053.1"/>
    </source>
</evidence>
<dbReference type="PANTHER" id="PTHR24161:SF121">
    <property type="entry name" value="M-PHASE PHOSPHOPROTEIN 8"/>
    <property type="match status" value="1"/>
</dbReference>
<reference evidence="4 5" key="1">
    <citation type="submission" date="2015-02" db="EMBL/GenBank/DDBJ databases">
        <authorList>
            <person name="Chooi Y.-H."/>
        </authorList>
    </citation>
    <scope>NUCLEOTIDE SEQUENCE [LARGE SCALE GENOMIC DNA]</scope>
    <source>
        <strain evidence="4">E3</strain>
    </source>
</reference>
<dbReference type="InterPro" id="IPR002110">
    <property type="entry name" value="Ankyrin_rpt"/>
</dbReference>
<dbReference type="Gene3D" id="1.25.40.20">
    <property type="entry name" value="Ankyrin repeat-containing domain"/>
    <property type="match status" value="1"/>
</dbReference>
<sequence>MDAQGYVVLLEAAHVLRMPTLGRVLLATRQEWDAIRALAYNLFDMDPPFSVFIVMNCPIIAKLRQRVRTSEQMLIVDRIPYAVVNGDQGQSDVDFINSAEWDPTVGNVLQWATARGNARLVELLAGIPGINANTNTLGMVPLHWAALNGDARIVAALFTIRGVDANVGIGPSGLTPLHLAAFWGFAEVVALLLDSPGVDVNARDGDGMTPLMLAAMKGHLQVVTLLLTEVGTKDKRGMAALQRAMEAGEEEVEQLLKGLCLGASKRFRC</sequence>
<dbReference type="Proteomes" id="UP000039324">
    <property type="component" value="Unassembled WGS sequence"/>
</dbReference>
<organism evidence="4 5">
    <name type="scientific">Plasmodiophora brassicae</name>
    <name type="common">Clubroot disease agent</name>
    <dbReference type="NCBI Taxonomy" id="37360"/>
    <lineage>
        <taxon>Eukaryota</taxon>
        <taxon>Sar</taxon>
        <taxon>Rhizaria</taxon>
        <taxon>Endomyxa</taxon>
        <taxon>Phytomyxea</taxon>
        <taxon>Plasmodiophorida</taxon>
        <taxon>Plasmodiophoridae</taxon>
        <taxon>Plasmodiophora</taxon>
    </lineage>
</organism>
<dbReference type="PROSITE" id="PS50297">
    <property type="entry name" value="ANK_REP_REGION"/>
    <property type="match status" value="2"/>
</dbReference>